<gene>
    <name evidence="1" type="ORF">DHA2_154441</name>
</gene>
<organism evidence="1 2">
    <name type="scientific">Giardia intestinalis</name>
    <name type="common">Giardia lamblia</name>
    <dbReference type="NCBI Taxonomy" id="5741"/>
    <lineage>
        <taxon>Eukaryota</taxon>
        <taxon>Metamonada</taxon>
        <taxon>Diplomonadida</taxon>
        <taxon>Hexamitidae</taxon>
        <taxon>Giardiinae</taxon>
        <taxon>Giardia</taxon>
    </lineage>
</organism>
<evidence type="ECO:0000313" key="2">
    <source>
        <dbReference type="Proteomes" id="UP000018320"/>
    </source>
</evidence>
<dbReference type="Proteomes" id="UP000018320">
    <property type="component" value="Unassembled WGS sequence"/>
</dbReference>
<dbReference type="EMBL" id="AHGT01000030">
    <property type="protein sequence ID" value="ESU37236.1"/>
    <property type="molecule type" value="Genomic_DNA"/>
</dbReference>
<name>V6TER3_GIAIN</name>
<dbReference type="VEuPathDB" id="GiardiaDB:DHA2_154441"/>
<dbReference type="VEuPathDB" id="GiardiaDB:GL50581_3243"/>
<accession>V6TER3</accession>
<sequence length="568" mass="63624">MRDEASSIVRILRSRRSAPSILSTIFCFKGMSCNRKLILQPDAAGCWRHLEGCTRSSATDTHILFFSELQVSGFSISQLFLALSQRTVLEPSLQLSGRNILNAQMFAQNVLILSYTSQAPFLSIYNSSTNEYTYSEVARVQMFTEESCSRCLNVPGSLLMLDSYVIFSFSRSSPLFACEVTKIGDLDAYFQLGRSGICISITDRHQLWIFEQSFLYIHSTSNLLRLIGKQDIGSYEVRGKALKELVLPPVTIEKCMKLHRLDYGNCRESLIISLTSKCCFELDVEKKQLTPLTPLLTRGSSSSDYYTGATQFLFYFRETMDSRRVLHGLRFALGNDLSGAIDVPVGYYLCISETGHQHSNQRQLRSLKDMLHEAILDRGLQEAIEACRPDSGVSMPPTQKANLLRTIISRVAQEYACDQSKPTLRATEMEQKLRALLHRYVERKLRRPCHAGQHITTRGVYVGTIGTSGPTDGKSESVHAHVSAHITTRACTCAELALAQRAYKQSLCCLSKDICRVGFTHIASPCTHFLTPKPALWSSMITTCNIITHAGLSVLVVLCQYSLYVYLL</sequence>
<reference evidence="2" key="1">
    <citation type="submission" date="2012-02" db="EMBL/GenBank/DDBJ databases">
        <title>Genome sequencing of Giardia lamblia Genotypes A2 and B isolates (DH and GS) and comparative analysis with the genomes of Genotypes A1 and E (WB and Pig).</title>
        <authorList>
            <person name="Adam R."/>
            <person name="Dahlstrom E."/>
            <person name="Martens C."/>
            <person name="Bruno D."/>
            <person name="Barbian K."/>
            <person name="Porcella S.F."/>
            <person name="Nash T."/>
        </authorList>
    </citation>
    <scope>NUCLEOTIDE SEQUENCE</scope>
    <source>
        <strain evidence="2">DH</strain>
    </source>
</reference>
<proteinExistence type="predicted"/>
<dbReference type="VEuPathDB" id="GiardiaDB:GL50803_0017145"/>
<comment type="caution">
    <text evidence="1">The sequence shown here is derived from an EMBL/GenBank/DDBJ whole genome shotgun (WGS) entry which is preliminary data.</text>
</comment>
<dbReference type="VEuPathDB" id="GiardiaDB:QR46_0200"/>
<evidence type="ECO:0000313" key="1">
    <source>
        <dbReference type="EMBL" id="ESU37236.1"/>
    </source>
</evidence>
<reference evidence="1 2" key="2">
    <citation type="journal article" date="2013" name="Genome Biol. Evol.">
        <title>Genome sequencing of Giardia lamblia genotypes A2 and B isolates (DH and GS) and comparative analysis with the genomes of genotypes A1 and E (WB and Pig).</title>
        <authorList>
            <person name="Adam R.D."/>
            <person name="Dahlstrom E.W."/>
            <person name="Martens C.A."/>
            <person name="Bruno D.P."/>
            <person name="Barbian K.D."/>
            <person name="Ricklefs S.M."/>
            <person name="Hernandez M.M."/>
            <person name="Narla N.P."/>
            <person name="Patel R.B."/>
            <person name="Porcella S.F."/>
            <person name="Nash T.E."/>
        </authorList>
    </citation>
    <scope>NUCLEOTIDE SEQUENCE [LARGE SCALE GENOMIC DNA]</scope>
    <source>
        <strain evidence="1 2">DH</strain>
    </source>
</reference>
<protein>
    <submittedName>
        <fullName evidence="1">Uncharacterized protein</fullName>
    </submittedName>
</protein>
<dbReference type="AlphaFoldDB" id="V6TER3"/>